<name>A0ABT5K1I9_9BURK</name>
<evidence type="ECO:0008006" key="3">
    <source>
        <dbReference type="Google" id="ProtNLM"/>
    </source>
</evidence>
<organism evidence="1 2">
    <name type="scientific">Janthinobacterium fluminis</name>
    <dbReference type="NCBI Taxonomy" id="2987524"/>
    <lineage>
        <taxon>Bacteria</taxon>
        <taxon>Pseudomonadati</taxon>
        <taxon>Pseudomonadota</taxon>
        <taxon>Betaproteobacteria</taxon>
        <taxon>Burkholderiales</taxon>
        <taxon>Oxalobacteraceae</taxon>
        <taxon>Janthinobacterium</taxon>
    </lineage>
</organism>
<reference evidence="1 2" key="1">
    <citation type="submission" date="2022-10" db="EMBL/GenBank/DDBJ databases">
        <title>Janthinobacterium sp. hw3 Genome sequencing.</title>
        <authorList>
            <person name="Park S."/>
        </authorList>
    </citation>
    <scope>NUCLEOTIDE SEQUENCE [LARGE SCALE GENOMIC DNA]</scope>
    <source>
        <strain evidence="2">hw3</strain>
    </source>
</reference>
<gene>
    <name evidence="1" type="ORF">OIK44_14770</name>
</gene>
<evidence type="ECO:0000313" key="2">
    <source>
        <dbReference type="Proteomes" id="UP001221208"/>
    </source>
</evidence>
<comment type="caution">
    <text evidence="1">The sequence shown here is derived from an EMBL/GenBank/DDBJ whole genome shotgun (WGS) entry which is preliminary data.</text>
</comment>
<dbReference type="PANTHER" id="PTHR33055">
    <property type="entry name" value="TRANSPOSASE FOR INSERTION SEQUENCE ELEMENT IS1111A"/>
    <property type="match status" value="1"/>
</dbReference>
<evidence type="ECO:0000313" key="1">
    <source>
        <dbReference type="EMBL" id="MDC8758844.1"/>
    </source>
</evidence>
<dbReference type="Proteomes" id="UP001221208">
    <property type="component" value="Unassembled WGS sequence"/>
</dbReference>
<keyword evidence="2" id="KW-1185">Reference proteome</keyword>
<dbReference type="RefSeq" id="WP_273671641.1">
    <property type="nucleotide sequence ID" value="NZ_JAQQXR010000005.1"/>
</dbReference>
<proteinExistence type="predicted"/>
<sequence length="217" mass="23347">MNNTQVTVGIHVSKLKLDVALLAHGEIQNKVVENDLAGFRWLRTWLTRREVSVAGLPVCMQATGPYSEAAALALTAMGMVVSDVDPASVQAFAGAAPAADCAARLDAVLLARFCAATHPAPWVPPPAAFRTLRAWLAQLHALRAVRLREAQRQFGHEQAGQQALAQHVRDSIACLDAQLRLLEKDIDTHLHRHPALARNIELARRAPAGADGAGLPH</sequence>
<accession>A0ABT5K1I9</accession>
<protein>
    <recommendedName>
        <fullName evidence="3">Transposase</fullName>
    </recommendedName>
</protein>
<dbReference type="PANTHER" id="PTHR33055:SF3">
    <property type="entry name" value="PUTATIVE TRANSPOSASE FOR IS117-RELATED"/>
    <property type="match status" value="1"/>
</dbReference>
<dbReference type="EMBL" id="JAQQXR010000005">
    <property type="protein sequence ID" value="MDC8758844.1"/>
    <property type="molecule type" value="Genomic_DNA"/>
</dbReference>
<dbReference type="InterPro" id="IPR047650">
    <property type="entry name" value="Transpos_IS110"/>
</dbReference>